<dbReference type="EnsemblMetazoa" id="Aqu2.1.01022_001">
    <property type="protein sequence ID" value="Aqu2.1.01022_001"/>
    <property type="gene ID" value="Aqu2.1.01022"/>
</dbReference>
<accession>A0A1X7SG14</accession>
<dbReference type="AlphaFoldDB" id="A0A1X7SG14"/>
<sequence>GTIIKDHWSGKGLDSIYAKGGALTASTGSNRSTATAPTGFNVAKSFSRCVWDSASASGANKKDKISRFYISSPRPNGSDPAIGAQFNWNPTGGGNGQFEGHFVFATTSEMDLAFRLDDGHAWAEDDKIVLRCYRDVPSSWVLAIMLEVGERLEGPSINKVHFAHTAEANKSFEETVDITYPVDGNRGVGIGDGDWYEVAGSNHQDTKYIKGFKGYSLATSDDTKAVLSYRQNSPPGLYSVYTAFHDHNQGAIDGATTFTITAVDSNGDLTVTNSGIEVGGSDHPITEQSTFYSLVTLDIHPSNHYSEFRKNPADRSDTDIKGNDWTTLVHQKVKVANVEGALVNATKKGIYVDNIRYEQGTYDDNGTYTRVSNSVEAEDNHLLIQRCS</sequence>
<protein>
    <submittedName>
        <fullName evidence="1">Uncharacterized protein</fullName>
    </submittedName>
</protein>
<name>A0A1X7SG14_AMPQE</name>
<evidence type="ECO:0000313" key="1">
    <source>
        <dbReference type="EnsemblMetazoa" id="Aqu2.1.01022_001"/>
    </source>
</evidence>
<organism evidence="1">
    <name type="scientific">Amphimedon queenslandica</name>
    <name type="common">Sponge</name>
    <dbReference type="NCBI Taxonomy" id="400682"/>
    <lineage>
        <taxon>Eukaryota</taxon>
        <taxon>Metazoa</taxon>
        <taxon>Porifera</taxon>
        <taxon>Demospongiae</taxon>
        <taxon>Heteroscleromorpha</taxon>
        <taxon>Haplosclerida</taxon>
        <taxon>Niphatidae</taxon>
        <taxon>Amphimedon</taxon>
    </lineage>
</organism>
<proteinExistence type="predicted"/>
<reference evidence="1" key="1">
    <citation type="submission" date="2017-05" db="UniProtKB">
        <authorList>
            <consortium name="EnsemblMetazoa"/>
        </authorList>
    </citation>
    <scope>IDENTIFICATION</scope>
</reference>
<dbReference type="InParanoid" id="A0A1X7SG14"/>